<protein>
    <recommendedName>
        <fullName evidence="4">ABC transporter permease subunit</fullName>
    </recommendedName>
</protein>
<dbReference type="RefSeq" id="WP_199870685.1">
    <property type="nucleotide sequence ID" value="NZ_JAAGPU010000034.1"/>
</dbReference>
<feature type="transmembrane region" description="Helical" evidence="1">
    <location>
        <begin position="216"/>
        <end position="236"/>
    </location>
</feature>
<name>A0A6M0H5Z9_9CLOT</name>
<dbReference type="EMBL" id="JAAGPU010000034">
    <property type="protein sequence ID" value="NEU06140.1"/>
    <property type="molecule type" value="Genomic_DNA"/>
</dbReference>
<dbReference type="Proteomes" id="UP000481872">
    <property type="component" value="Unassembled WGS sequence"/>
</dbReference>
<evidence type="ECO:0000256" key="1">
    <source>
        <dbReference type="SAM" id="Phobius"/>
    </source>
</evidence>
<evidence type="ECO:0000313" key="3">
    <source>
        <dbReference type="Proteomes" id="UP000481872"/>
    </source>
</evidence>
<keyword evidence="1" id="KW-0472">Membrane</keyword>
<keyword evidence="1" id="KW-0812">Transmembrane</keyword>
<evidence type="ECO:0000313" key="2">
    <source>
        <dbReference type="EMBL" id="NEU06140.1"/>
    </source>
</evidence>
<feature type="transmembrane region" description="Helical" evidence="1">
    <location>
        <begin position="81"/>
        <end position="104"/>
    </location>
</feature>
<sequence>MRKDNKFIYLFNNEIDRGKKILLISFLLLMVLTVVLYGSQVIGLKSQVIDAIKDGNLDFYLNSKYGPGVKLSPLGFNYNSFVNGILGFFIGFVILLVYSAFSWYREWFGMNKTIYSLMMLPISRGKIIIAKLLSIVGYLFVLIATQSIAVTLNYYLFYMLIPKEAVEKISLIFYLKQIDFFVGAFGFISIVLFFMFFISVVLIIFTAVFIERYIKIKGLILSIIYGCIFIAIYTIVPFKFLNLFQTEMIAYFIIVFTGAIILNFYVAKYLLENKVSV</sequence>
<keyword evidence="3" id="KW-1185">Reference proteome</keyword>
<feature type="transmembrane region" description="Helical" evidence="1">
    <location>
        <begin position="248"/>
        <end position="271"/>
    </location>
</feature>
<gene>
    <name evidence="2" type="ORF">G3M99_15040</name>
</gene>
<comment type="caution">
    <text evidence="2">The sequence shown here is derived from an EMBL/GenBank/DDBJ whole genome shotgun (WGS) entry which is preliminary data.</text>
</comment>
<keyword evidence="1" id="KW-1133">Transmembrane helix</keyword>
<reference evidence="2 3" key="1">
    <citation type="submission" date="2020-02" db="EMBL/GenBank/DDBJ databases">
        <title>Genome assembly of a novel Clostridium senegalense strain.</title>
        <authorList>
            <person name="Gupta T.B."/>
            <person name="Jauregui R."/>
            <person name="Maclean P."/>
            <person name="Nawarathana A."/>
            <person name="Brightwell G."/>
        </authorList>
    </citation>
    <scope>NUCLEOTIDE SEQUENCE [LARGE SCALE GENOMIC DNA]</scope>
    <source>
        <strain evidence="2 3">AGRFS4</strain>
    </source>
</reference>
<accession>A0A6M0H5Z9</accession>
<feature type="transmembrane region" description="Helical" evidence="1">
    <location>
        <begin position="21"/>
        <end position="39"/>
    </location>
</feature>
<dbReference type="AlphaFoldDB" id="A0A6M0H5Z9"/>
<evidence type="ECO:0008006" key="4">
    <source>
        <dbReference type="Google" id="ProtNLM"/>
    </source>
</evidence>
<feature type="transmembrane region" description="Helical" evidence="1">
    <location>
        <begin position="181"/>
        <end position="209"/>
    </location>
</feature>
<feature type="transmembrane region" description="Helical" evidence="1">
    <location>
        <begin position="128"/>
        <end position="161"/>
    </location>
</feature>
<proteinExistence type="predicted"/>
<organism evidence="2 3">
    <name type="scientific">Clostridium senegalense</name>
    <dbReference type="NCBI Taxonomy" id="1465809"/>
    <lineage>
        <taxon>Bacteria</taxon>
        <taxon>Bacillati</taxon>
        <taxon>Bacillota</taxon>
        <taxon>Clostridia</taxon>
        <taxon>Eubacteriales</taxon>
        <taxon>Clostridiaceae</taxon>
        <taxon>Clostridium</taxon>
    </lineage>
</organism>